<organism evidence="1 2">
    <name type="scientific">Rhynchophorus ferrugineus</name>
    <name type="common">Red palm weevil</name>
    <name type="synonym">Curculio ferrugineus</name>
    <dbReference type="NCBI Taxonomy" id="354439"/>
    <lineage>
        <taxon>Eukaryota</taxon>
        <taxon>Metazoa</taxon>
        <taxon>Ecdysozoa</taxon>
        <taxon>Arthropoda</taxon>
        <taxon>Hexapoda</taxon>
        <taxon>Insecta</taxon>
        <taxon>Pterygota</taxon>
        <taxon>Neoptera</taxon>
        <taxon>Endopterygota</taxon>
        <taxon>Coleoptera</taxon>
        <taxon>Polyphaga</taxon>
        <taxon>Cucujiformia</taxon>
        <taxon>Curculionidae</taxon>
        <taxon>Dryophthorinae</taxon>
        <taxon>Rhynchophorus</taxon>
    </lineage>
</organism>
<dbReference type="AlphaFoldDB" id="A0A834IKH7"/>
<gene>
    <name evidence="1" type="ORF">GWI33_007327</name>
</gene>
<sequence length="68" mass="7816">MLKLTCTIAEASDYFPYQTESEKHHHVGTWKLHRRDDTCVSVVHRTRRCCYGSSSATNCPSVTYHSLL</sequence>
<dbReference type="Proteomes" id="UP000625711">
    <property type="component" value="Unassembled WGS sequence"/>
</dbReference>
<dbReference type="EMBL" id="JAACXV010000365">
    <property type="protein sequence ID" value="KAF7279385.1"/>
    <property type="molecule type" value="Genomic_DNA"/>
</dbReference>
<reference evidence="1" key="1">
    <citation type="submission" date="2020-08" db="EMBL/GenBank/DDBJ databases">
        <title>Genome sequencing and assembly of the red palm weevil Rhynchophorus ferrugineus.</title>
        <authorList>
            <person name="Dias G.B."/>
            <person name="Bergman C.M."/>
            <person name="Manee M."/>
        </authorList>
    </citation>
    <scope>NUCLEOTIDE SEQUENCE</scope>
    <source>
        <strain evidence="1">AA-2017</strain>
        <tissue evidence="1">Whole larva</tissue>
    </source>
</reference>
<evidence type="ECO:0000313" key="1">
    <source>
        <dbReference type="EMBL" id="KAF7279385.1"/>
    </source>
</evidence>
<name>A0A834IKH7_RHYFE</name>
<proteinExistence type="predicted"/>
<accession>A0A834IKH7</accession>
<evidence type="ECO:0000313" key="2">
    <source>
        <dbReference type="Proteomes" id="UP000625711"/>
    </source>
</evidence>
<keyword evidence="2" id="KW-1185">Reference proteome</keyword>
<protein>
    <submittedName>
        <fullName evidence="1">Uncharacterized protein</fullName>
    </submittedName>
</protein>
<comment type="caution">
    <text evidence="1">The sequence shown here is derived from an EMBL/GenBank/DDBJ whole genome shotgun (WGS) entry which is preliminary data.</text>
</comment>